<evidence type="ECO:0000256" key="2">
    <source>
        <dbReference type="ARBA" id="ARBA00023235"/>
    </source>
</evidence>
<organism evidence="5">
    <name type="scientific">hydrothermal vent metagenome</name>
    <dbReference type="NCBI Taxonomy" id="652676"/>
    <lineage>
        <taxon>unclassified sequences</taxon>
        <taxon>metagenomes</taxon>
        <taxon>ecological metagenomes</taxon>
    </lineage>
</organism>
<dbReference type="InterPro" id="IPR002942">
    <property type="entry name" value="S4_RNA-bd"/>
</dbReference>
<dbReference type="SUPFAM" id="SSF55174">
    <property type="entry name" value="Alpha-L RNA-binding motif"/>
    <property type="match status" value="1"/>
</dbReference>
<dbReference type="InterPro" id="IPR020103">
    <property type="entry name" value="PsdUridine_synth_cat_dom_sf"/>
</dbReference>
<dbReference type="CDD" id="cd02870">
    <property type="entry name" value="PseudoU_synth_RsuA_like"/>
    <property type="match status" value="1"/>
</dbReference>
<dbReference type="PANTHER" id="PTHR47683">
    <property type="entry name" value="PSEUDOURIDINE SYNTHASE FAMILY PROTEIN-RELATED"/>
    <property type="match status" value="1"/>
</dbReference>
<evidence type="ECO:0000313" key="5">
    <source>
        <dbReference type="EMBL" id="VAX40015.1"/>
    </source>
</evidence>
<comment type="similarity">
    <text evidence="1">Belongs to the pseudouridine synthase RsuA family.</text>
</comment>
<dbReference type="GO" id="GO:0160139">
    <property type="term" value="F:23S rRNA pseudouridine(2605) synthase activity"/>
    <property type="evidence" value="ECO:0007669"/>
    <property type="project" value="UniProtKB-EC"/>
</dbReference>
<dbReference type="Gene3D" id="3.10.290.10">
    <property type="entry name" value="RNA-binding S4 domain"/>
    <property type="match status" value="1"/>
</dbReference>
<feature type="region of interest" description="Disordered" evidence="3">
    <location>
        <begin position="1"/>
        <end position="21"/>
    </location>
</feature>
<dbReference type="SUPFAM" id="SSF55120">
    <property type="entry name" value="Pseudouridine synthase"/>
    <property type="match status" value="1"/>
</dbReference>
<dbReference type="PANTHER" id="PTHR47683:SF2">
    <property type="entry name" value="RNA-BINDING S4 DOMAIN-CONTAINING PROTEIN"/>
    <property type="match status" value="1"/>
</dbReference>
<name>A0A3B1E374_9ZZZZ</name>
<dbReference type="SMART" id="SM00363">
    <property type="entry name" value="S4"/>
    <property type="match status" value="1"/>
</dbReference>
<dbReference type="InterPro" id="IPR036986">
    <property type="entry name" value="S4_RNA-bd_sf"/>
</dbReference>
<sequence>MPTHNENRARPGKPGAGDDNREGLVRLQRFLADAGVASRRHSELLIREGRVKVNGQRVHELPIFITPGEDRIQVDGTVIEGPERLVYIMLNKPSKTLTTVEDEPGAARRTVLDLVDHPSGVRLYPVGRLDYDTRGMLLLTNDGALANQLTHPRYGVEKTYHAVVKGYLAEEALEQLEKGIYLAERREGHTVGAVRASHVKLRIVRRDRERTILEITLKEGRNRQVRRMLAAVGCPVKKLERVAMGPVKLKGLAVGEWRELSRVEVQRLRQAVDKGGKKPGNAAKKKAKTTTKTTKTMTKKPRRTREGGR</sequence>
<dbReference type="Pfam" id="PF01479">
    <property type="entry name" value="S4"/>
    <property type="match status" value="1"/>
</dbReference>
<dbReference type="GO" id="GO:0003723">
    <property type="term" value="F:RNA binding"/>
    <property type="evidence" value="ECO:0007669"/>
    <property type="project" value="InterPro"/>
</dbReference>
<dbReference type="InterPro" id="IPR050343">
    <property type="entry name" value="RsuA_PseudoU_synthase"/>
</dbReference>
<dbReference type="InterPro" id="IPR020094">
    <property type="entry name" value="TruA/RsuA/RluB/E/F_N"/>
</dbReference>
<dbReference type="EMBL" id="UOGK01000320">
    <property type="protein sequence ID" value="VAX40015.1"/>
    <property type="molecule type" value="Genomic_DNA"/>
</dbReference>
<evidence type="ECO:0000256" key="3">
    <source>
        <dbReference type="SAM" id="MobiDB-lite"/>
    </source>
</evidence>
<dbReference type="GO" id="GO:0001522">
    <property type="term" value="P:pseudouridine synthesis"/>
    <property type="evidence" value="ECO:0007669"/>
    <property type="project" value="InterPro"/>
</dbReference>
<evidence type="ECO:0000259" key="4">
    <source>
        <dbReference type="SMART" id="SM00363"/>
    </source>
</evidence>
<dbReference type="EC" id="5.4.99.22" evidence="5"/>
<accession>A0A3B1E374</accession>
<feature type="domain" description="RNA-binding S4" evidence="4">
    <location>
        <begin position="25"/>
        <end position="83"/>
    </location>
</feature>
<reference evidence="5" key="1">
    <citation type="submission" date="2018-06" db="EMBL/GenBank/DDBJ databases">
        <authorList>
            <person name="Zhirakovskaya E."/>
        </authorList>
    </citation>
    <scope>NUCLEOTIDE SEQUENCE</scope>
</reference>
<dbReference type="InterPro" id="IPR006145">
    <property type="entry name" value="PsdUridine_synth_RsuA/RluA"/>
</dbReference>
<feature type="region of interest" description="Disordered" evidence="3">
    <location>
        <begin position="271"/>
        <end position="309"/>
    </location>
</feature>
<dbReference type="InterPro" id="IPR042092">
    <property type="entry name" value="PsdUridine_s_RsuA/RluB/E/F_cat"/>
</dbReference>
<dbReference type="FunFam" id="3.10.290.10:FF:000003">
    <property type="entry name" value="Pseudouridine synthase"/>
    <property type="match status" value="1"/>
</dbReference>
<dbReference type="GO" id="GO:0006364">
    <property type="term" value="P:rRNA processing"/>
    <property type="evidence" value="ECO:0007669"/>
    <property type="project" value="UniProtKB-ARBA"/>
</dbReference>
<gene>
    <name evidence="5" type="ORF">MNBD_PLANCTO03-1289</name>
</gene>
<dbReference type="Gene3D" id="3.30.70.580">
    <property type="entry name" value="Pseudouridine synthase I, catalytic domain, N-terminal subdomain"/>
    <property type="match status" value="1"/>
</dbReference>
<dbReference type="Pfam" id="PF00849">
    <property type="entry name" value="PseudoU_synth_2"/>
    <property type="match status" value="1"/>
</dbReference>
<evidence type="ECO:0000256" key="1">
    <source>
        <dbReference type="ARBA" id="ARBA00008348"/>
    </source>
</evidence>
<dbReference type="PROSITE" id="PS50889">
    <property type="entry name" value="S4"/>
    <property type="match status" value="1"/>
</dbReference>
<proteinExistence type="inferred from homology"/>
<dbReference type="InterPro" id="IPR000748">
    <property type="entry name" value="PsdUridine_synth_RsuA/RluB/E/F"/>
</dbReference>
<keyword evidence="2 5" id="KW-0413">Isomerase</keyword>
<dbReference type="NCBIfam" id="TIGR00093">
    <property type="entry name" value="pseudouridine synthase"/>
    <property type="match status" value="1"/>
</dbReference>
<protein>
    <submittedName>
        <fullName evidence="5">Ribosomal large subunit pseudouridine synthase B</fullName>
        <ecNumber evidence="5">5.4.99.22</ecNumber>
    </submittedName>
</protein>
<dbReference type="Gene3D" id="3.30.70.1560">
    <property type="entry name" value="Alpha-L RNA-binding motif"/>
    <property type="match status" value="1"/>
</dbReference>
<dbReference type="AlphaFoldDB" id="A0A3B1E374"/>
<dbReference type="CDD" id="cd00165">
    <property type="entry name" value="S4"/>
    <property type="match status" value="1"/>
</dbReference>